<feature type="region of interest" description="Disordered" evidence="1">
    <location>
        <begin position="37"/>
        <end position="69"/>
    </location>
</feature>
<comment type="caution">
    <text evidence="2">The sequence shown here is derived from an EMBL/GenBank/DDBJ whole genome shotgun (WGS) entry which is preliminary data.</text>
</comment>
<reference evidence="2" key="1">
    <citation type="submission" date="2021-03" db="EMBL/GenBank/DDBJ databases">
        <title>Comparative genomics and phylogenomic investigation of the class Geoglossomycetes provide insights into ecological specialization and systematics.</title>
        <authorList>
            <person name="Melie T."/>
            <person name="Pirro S."/>
            <person name="Miller A.N."/>
            <person name="Quandt A."/>
        </authorList>
    </citation>
    <scope>NUCLEOTIDE SEQUENCE</scope>
    <source>
        <strain evidence="2">CAQ_001_2017</strain>
    </source>
</reference>
<evidence type="ECO:0000313" key="3">
    <source>
        <dbReference type="Proteomes" id="UP000750711"/>
    </source>
</evidence>
<evidence type="ECO:0000313" key="2">
    <source>
        <dbReference type="EMBL" id="KAH0553367.1"/>
    </source>
</evidence>
<organism evidence="2 3">
    <name type="scientific">Trichoglossum hirsutum</name>
    <dbReference type="NCBI Taxonomy" id="265104"/>
    <lineage>
        <taxon>Eukaryota</taxon>
        <taxon>Fungi</taxon>
        <taxon>Dikarya</taxon>
        <taxon>Ascomycota</taxon>
        <taxon>Pezizomycotina</taxon>
        <taxon>Geoglossomycetes</taxon>
        <taxon>Geoglossales</taxon>
        <taxon>Geoglossaceae</taxon>
        <taxon>Trichoglossum</taxon>
    </lineage>
</organism>
<dbReference type="Proteomes" id="UP000750711">
    <property type="component" value="Unassembled WGS sequence"/>
</dbReference>
<proteinExistence type="predicted"/>
<name>A0A9P8IK18_9PEZI</name>
<keyword evidence="3" id="KW-1185">Reference proteome</keyword>
<evidence type="ECO:0000256" key="1">
    <source>
        <dbReference type="SAM" id="MobiDB-lite"/>
    </source>
</evidence>
<dbReference type="EMBL" id="JAGHQM010001509">
    <property type="protein sequence ID" value="KAH0553367.1"/>
    <property type="molecule type" value="Genomic_DNA"/>
</dbReference>
<gene>
    <name evidence="2" type="ORF">GP486_006562</name>
</gene>
<accession>A0A9P8IK18</accession>
<sequence length="339" mass="38925">MLKRKDKLKDHFLKRQIAASTDVRLPPSPLAHITEYLFPDQPQSSEQSSDTNDESGSLKANQPRGDQGATLRELGRNLASEYKLSGDLDDDQTARLFETLFRHIKFWCHENAQLNHELISDKNFEYLRQLKSEDVRVEDLLDQPRGSQYVARAFISQWLQEAIFDMGSVKSRVTDALRVIEEEMSERGTSEKDINLWRSTTMRILDSKNHNETEIEALEIKEIREHILRWMEANFGLVGGGDGPAQTGNDLQTQVIDRASKLFLEMRKKSSSLEVRLHFEPRGRFLSEYMEDVMARDHSETPSGIKLVVTPALLRLTGPNGDRLERPKVLRKAKVFLCC</sequence>
<dbReference type="AlphaFoldDB" id="A0A9P8IK18"/>
<feature type="compositionally biased region" description="Low complexity" evidence="1">
    <location>
        <begin position="39"/>
        <end position="50"/>
    </location>
</feature>
<protein>
    <submittedName>
        <fullName evidence="2">Uncharacterized protein</fullName>
    </submittedName>
</protein>